<dbReference type="EMBL" id="LR824008">
    <property type="protein sequence ID" value="CAD0196718.1"/>
    <property type="molecule type" value="Genomic_DNA"/>
</dbReference>
<dbReference type="AlphaFoldDB" id="A0A9N8L1W9"/>
<evidence type="ECO:0000313" key="3">
    <source>
        <dbReference type="Proteomes" id="UP001154114"/>
    </source>
</evidence>
<dbReference type="Proteomes" id="UP001154114">
    <property type="component" value="Chromosome 5"/>
</dbReference>
<sequence>MEMANHGVAHKKKQDDDQSTSEIVASDEEQCPDDAKVKLSESVACDVVQEVRVLSETLLKLRVWEVAQLLEELGIEARRRRGARPARAPRARARTALRRDAPEPRPSAPPASRRRRLPYADRSESLSTLTNDFYAQCVRSSVSYELN</sequence>
<keyword evidence="3" id="KW-1185">Reference proteome</keyword>
<evidence type="ECO:0000313" key="2">
    <source>
        <dbReference type="EMBL" id="CAD0196718.1"/>
    </source>
</evidence>
<organism evidence="2 3">
    <name type="scientific">Chrysodeixis includens</name>
    <name type="common">Soybean looper</name>
    <name type="synonym">Pseudoplusia includens</name>
    <dbReference type="NCBI Taxonomy" id="689277"/>
    <lineage>
        <taxon>Eukaryota</taxon>
        <taxon>Metazoa</taxon>
        <taxon>Ecdysozoa</taxon>
        <taxon>Arthropoda</taxon>
        <taxon>Hexapoda</taxon>
        <taxon>Insecta</taxon>
        <taxon>Pterygota</taxon>
        <taxon>Neoptera</taxon>
        <taxon>Endopterygota</taxon>
        <taxon>Lepidoptera</taxon>
        <taxon>Glossata</taxon>
        <taxon>Ditrysia</taxon>
        <taxon>Noctuoidea</taxon>
        <taxon>Noctuidae</taxon>
        <taxon>Plusiinae</taxon>
        <taxon>Chrysodeixis</taxon>
    </lineage>
</organism>
<evidence type="ECO:0000256" key="1">
    <source>
        <dbReference type="SAM" id="MobiDB-lite"/>
    </source>
</evidence>
<name>A0A9N8L1W9_CHRIL</name>
<accession>A0A9N8L1W9</accession>
<reference evidence="2" key="1">
    <citation type="submission" date="2021-12" db="EMBL/GenBank/DDBJ databases">
        <authorList>
            <person name="King R."/>
        </authorList>
    </citation>
    <scope>NUCLEOTIDE SEQUENCE</scope>
</reference>
<dbReference type="OrthoDB" id="7490292at2759"/>
<gene>
    <name evidence="2" type="ORF">CINC_LOCUS11006</name>
</gene>
<feature type="region of interest" description="Disordered" evidence="1">
    <location>
        <begin position="78"/>
        <end position="123"/>
    </location>
</feature>
<proteinExistence type="predicted"/>
<feature type="region of interest" description="Disordered" evidence="1">
    <location>
        <begin position="1"/>
        <end position="33"/>
    </location>
</feature>
<feature type="compositionally biased region" description="Basic residues" evidence="1">
    <location>
        <begin position="78"/>
        <end position="96"/>
    </location>
</feature>
<protein>
    <submittedName>
        <fullName evidence="2">Uncharacterized protein</fullName>
    </submittedName>
</protein>